<dbReference type="EMBL" id="VTOW01000003">
    <property type="protein sequence ID" value="NKE72065.1"/>
    <property type="molecule type" value="Genomic_DNA"/>
</dbReference>
<evidence type="ECO:0000313" key="2">
    <source>
        <dbReference type="Proteomes" id="UP000534783"/>
    </source>
</evidence>
<dbReference type="SUPFAM" id="SSF103196">
    <property type="entry name" value="Roadblock/LC7 domain"/>
    <property type="match status" value="1"/>
</dbReference>
<organism evidence="1 2">
    <name type="scientific">Candidatus Manganitrophus noduliformans</name>
    <dbReference type="NCBI Taxonomy" id="2606439"/>
    <lineage>
        <taxon>Bacteria</taxon>
        <taxon>Pseudomonadati</taxon>
        <taxon>Nitrospirota</taxon>
        <taxon>Nitrospiria</taxon>
        <taxon>Candidatus Troglogloeales</taxon>
        <taxon>Candidatus Manganitrophaceae</taxon>
        <taxon>Candidatus Manganitrophus</taxon>
    </lineage>
</organism>
<accession>A0A7X6DRJ9</accession>
<dbReference type="AlphaFoldDB" id="A0A7X6DRJ9"/>
<sequence length="107" mass="11875">METQGAVGAIFLDREGEEIAHYTSLSGDEMKLMGAHYGIVWLEIEAMVSRHLAASAAEAIFAAEKGICLMRPVQKEYMVLLLVNPSEGIGQARRWLRWAAAEIQKEI</sequence>
<evidence type="ECO:0008006" key="3">
    <source>
        <dbReference type="Google" id="ProtNLM"/>
    </source>
</evidence>
<dbReference type="RefSeq" id="WP_168061394.1">
    <property type="nucleotide sequence ID" value="NZ_VTOW01000003.1"/>
</dbReference>
<name>A0A7X6DRJ9_9BACT</name>
<protein>
    <recommendedName>
        <fullName evidence="3">Roadblock/LAMTOR2 domain-containing protein</fullName>
    </recommendedName>
</protein>
<comment type="caution">
    <text evidence="1">The sequence shown here is derived from an EMBL/GenBank/DDBJ whole genome shotgun (WGS) entry which is preliminary data.</text>
</comment>
<proteinExistence type="predicted"/>
<gene>
    <name evidence="1" type="ORF">MNODULE_15050</name>
</gene>
<reference evidence="1 2" key="1">
    <citation type="journal article" date="2020" name="Nature">
        <title>Bacterial chemolithoautotrophy via manganese oxidation.</title>
        <authorList>
            <person name="Yu H."/>
            <person name="Leadbetter J.R."/>
        </authorList>
    </citation>
    <scope>NUCLEOTIDE SEQUENCE [LARGE SCALE GENOMIC DNA]</scope>
    <source>
        <strain evidence="1 2">Mn-1</strain>
    </source>
</reference>
<dbReference type="Proteomes" id="UP000534783">
    <property type="component" value="Unassembled WGS sequence"/>
</dbReference>
<evidence type="ECO:0000313" key="1">
    <source>
        <dbReference type="EMBL" id="NKE72065.1"/>
    </source>
</evidence>
<keyword evidence="2" id="KW-1185">Reference proteome</keyword>